<evidence type="ECO:0000256" key="3">
    <source>
        <dbReference type="ARBA" id="ARBA00023015"/>
    </source>
</evidence>
<dbReference type="SUPFAM" id="SSF57701">
    <property type="entry name" value="Zn2/Cys6 DNA-binding domain"/>
    <property type="match status" value="1"/>
</dbReference>
<name>A0A8K0NR78_9TREE</name>
<evidence type="ECO:0000313" key="9">
    <source>
        <dbReference type="EMBL" id="KAG7529494.1"/>
    </source>
</evidence>
<keyword evidence="10" id="KW-1185">Reference proteome</keyword>
<comment type="subcellular location">
    <subcellularLocation>
        <location evidence="1">Nucleus</location>
    </subcellularLocation>
</comment>
<dbReference type="AlphaFoldDB" id="A0A8K0NR78"/>
<dbReference type="PANTHER" id="PTHR31845:SF17">
    <property type="entry name" value="ZN(II)2CYS6 TRANSCRIPTION FACTOR (EUROFUNG)"/>
    <property type="match status" value="1"/>
</dbReference>
<dbReference type="InterPro" id="IPR007219">
    <property type="entry name" value="XnlR_reg_dom"/>
</dbReference>
<dbReference type="InterPro" id="IPR051089">
    <property type="entry name" value="prtT"/>
</dbReference>
<feature type="region of interest" description="Disordered" evidence="7">
    <location>
        <begin position="267"/>
        <end position="286"/>
    </location>
</feature>
<dbReference type="InterPro" id="IPR036864">
    <property type="entry name" value="Zn2-C6_fun-type_DNA-bd_sf"/>
</dbReference>
<sequence>MHSHQYYGGSGGGNASSNNGNVSGNGGRKRKVSIRDEDDDDEDDDDDNDHDHDDGGSGTGGGNNGSSQSRGKRALRGISSGAGGGGGGNGGGTGDKDDETRKKGKERPGRGKGMRRGARACTNCRRGKNRCEGDHPCNRCAAQNLECVFAKPPPKVGNSNSNSLQQQFMHIESSVNHLAASQNQMQSTLSQILSALSQNQMNNQHVPQLNYPQHSPSQNDGMGTSQSSLSMQHHASRNMSGADMDEDGFAWPDPPVPKAPIAKMEEDNMEEDVKPKEFPKLPGFKPPPHRYANYGLVVSSTAASSDDESEDTLPRSSLNAPIEALHQLANAADQAAKENAKLEAENRQQGFLSPPRVLQNQLKFKRMKKPDPAPRNAFPDVVTKGLVSPEEARELWDIFFSGCHYFIPVFDPSYDEFESFVQRTPFSFDGMLAVAAKIRAGAGPLGRTHTRCLEEAQGIARSTLFGPVVRKEAVMAVLILASWSQDPWLPSGHALRMGLDMNLHKALEKLGEDVGTFGGGKARTEAEERDLVVSARIWLNCYLNDHTVSLGTGRPLMLRDDESVRNARQLLTHPMASETDVRLVACVELMSHKVRVWTHLHPLRGRIDTTTIDFVRRVSNDLLAWHAEWRTRHLQKHEEESVLVKLLDAELYYAQLWTACVALRGCNWDKLNLDQRELAFGAKDAALKCLSAYKSSSLRHYLKYAVHETMVQASFAAVFLLKIAILFPTQVTAKFISTEVADLANLMSECAAERYALTLRLMLRSFRRKMGETTMAPGTPRTMANGQVAGPSVDGMIPGHRGLESLLSMDGDSAVDFSILDDLGPFNWPEDGFSPSNLPQWITEGNVMDLGLPYDGSDSIFLPPELANMFLPAPTSWQLGDSAETGAEAW</sequence>
<feature type="compositionally biased region" description="Basic and acidic residues" evidence="7">
    <location>
        <begin position="267"/>
        <end position="279"/>
    </location>
</feature>
<dbReference type="SMART" id="SM00906">
    <property type="entry name" value="Fungal_trans"/>
    <property type="match status" value="1"/>
</dbReference>
<dbReference type="GO" id="GO:0005634">
    <property type="term" value="C:nucleus"/>
    <property type="evidence" value="ECO:0007669"/>
    <property type="project" value="UniProtKB-SubCell"/>
</dbReference>
<feature type="compositionally biased region" description="Polar residues" evidence="7">
    <location>
        <begin position="209"/>
        <end position="239"/>
    </location>
</feature>
<dbReference type="Gene3D" id="4.10.240.10">
    <property type="entry name" value="Zn(2)-C6 fungal-type DNA-binding domain"/>
    <property type="match status" value="1"/>
</dbReference>
<evidence type="ECO:0000256" key="7">
    <source>
        <dbReference type="SAM" id="MobiDB-lite"/>
    </source>
</evidence>
<feature type="compositionally biased region" description="Gly residues" evidence="7">
    <location>
        <begin position="80"/>
        <end position="93"/>
    </location>
</feature>
<dbReference type="GO" id="GO:0000976">
    <property type="term" value="F:transcription cis-regulatory region binding"/>
    <property type="evidence" value="ECO:0007669"/>
    <property type="project" value="TreeGrafter"/>
</dbReference>
<keyword evidence="4" id="KW-0238">DNA-binding</keyword>
<evidence type="ECO:0000256" key="6">
    <source>
        <dbReference type="ARBA" id="ARBA00023242"/>
    </source>
</evidence>
<evidence type="ECO:0000256" key="2">
    <source>
        <dbReference type="ARBA" id="ARBA00022723"/>
    </source>
</evidence>
<keyword evidence="5" id="KW-0804">Transcription</keyword>
<dbReference type="CDD" id="cd00067">
    <property type="entry name" value="GAL4"/>
    <property type="match status" value="1"/>
</dbReference>
<keyword evidence="6" id="KW-0539">Nucleus</keyword>
<keyword evidence="3" id="KW-0805">Transcription regulation</keyword>
<evidence type="ECO:0000313" key="10">
    <source>
        <dbReference type="Proteomes" id="UP000812966"/>
    </source>
</evidence>
<dbReference type="SMART" id="SM00066">
    <property type="entry name" value="GAL4"/>
    <property type="match status" value="1"/>
</dbReference>
<feature type="compositionally biased region" description="Acidic residues" evidence="7">
    <location>
        <begin position="36"/>
        <end position="48"/>
    </location>
</feature>
<dbReference type="PANTHER" id="PTHR31845">
    <property type="entry name" value="FINGER DOMAIN PROTEIN, PUTATIVE-RELATED"/>
    <property type="match status" value="1"/>
</dbReference>
<feature type="region of interest" description="Disordered" evidence="7">
    <location>
        <begin position="1"/>
        <end position="117"/>
    </location>
</feature>
<feature type="domain" description="Zn(2)-C6 fungal-type" evidence="8">
    <location>
        <begin position="120"/>
        <end position="149"/>
    </location>
</feature>
<feature type="region of interest" description="Disordered" evidence="7">
    <location>
        <begin position="209"/>
        <end position="260"/>
    </location>
</feature>
<dbReference type="GO" id="GO:0006351">
    <property type="term" value="P:DNA-templated transcription"/>
    <property type="evidence" value="ECO:0007669"/>
    <property type="project" value="InterPro"/>
</dbReference>
<proteinExistence type="predicted"/>
<evidence type="ECO:0000256" key="5">
    <source>
        <dbReference type="ARBA" id="ARBA00023163"/>
    </source>
</evidence>
<feature type="compositionally biased region" description="Basic and acidic residues" evidence="7">
    <location>
        <begin position="94"/>
        <end position="109"/>
    </location>
</feature>
<reference evidence="9" key="1">
    <citation type="submission" date="2020-04" db="EMBL/GenBank/DDBJ databases">
        <title>Analysis of mating type loci in Filobasidium floriforme.</title>
        <authorList>
            <person name="Nowrousian M."/>
        </authorList>
    </citation>
    <scope>NUCLEOTIDE SEQUENCE</scope>
    <source>
        <strain evidence="9">CBS 6242</strain>
    </source>
</reference>
<dbReference type="PROSITE" id="PS00463">
    <property type="entry name" value="ZN2_CY6_FUNGAL_1"/>
    <property type="match status" value="1"/>
</dbReference>
<gene>
    <name evidence="9" type="ORF">FFLO_05601</name>
</gene>
<dbReference type="CDD" id="cd12148">
    <property type="entry name" value="fungal_TF_MHR"/>
    <property type="match status" value="1"/>
</dbReference>
<evidence type="ECO:0000256" key="1">
    <source>
        <dbReference type="ARBA" id="ARBA00004123"/>
    </source>
</evidence>
<organism evidence="9 10">
    <name type="scientific">Filobasidium floriforme</name>
    <dbReference type="NCBI Taxonomy" id="5210"/>
    <lineage>
        <taxon>Eukaryota</taxon>
        <taxon>Fungi</taxon>
        <taxon>Dikarya</taxon>
        <taxon>Basidiomycota</taxon>
        <taxon>Agaricomycotina</taxon>
        <taxon>Tremellomycetes</taxon>
        <taxon>Filobasidiales</taxon>
        <taxon>Filobasidiaceae</taxon>
        <taxon>Filobasidium</taxon>
    </lineage>
</organism>
<dbReference type="GO" id="GO:0008270">
    <property type="term" value="F:zinc ion binding"/>
    <property type="evidence" value="ECO:0007669"/>
    <property type="project" value="InterPro"/>
</dbReference>
<dbReference type="GO" id="GO:0000981">
    <property type="term" value="F:DNA-binding transcription factor activity, RNA polymerase II-specific"/>
    <property type="evidence" value="ECO:0007669"/>
    <property type="project" value="InterPro"/>
</dbReference>
<dbReference type="Pfam" id="PF00172">
    <property type="entry name" value="Zn_clus"/>
    <property type="match status" value="1"/>
</dbReference>
<dbReference type="EMBL" id="JABELV010000147">
    <property type="protein sequence ID" value="KAG7529494.1"/>
    <property type="molecule type" value="Genomic_DNA"/>
</dbReference>
<evidence type="ECO:0000259" key="8">
    <source>
        <dbReference type="PROSITE" id="PS50048"/>
    </source>
</evidence>
<keyword evidence="2" id="KW-0479">Metal-binding</keyword>
<evidence type="ECO:0000256" key="4">
    <source>
        <dbReference type="ARBA" id="ARBA00023125"/>
    </source>
</evidence>
<dbReference type="Proteomes" id="UP000812966">
    <property type="component" value="Unassembled WGS sequence"/>
</dbReference>
<dbReference type="PROSITE" id="PS50048">
    <property type="entry name" value="ZN2_CY6_FUNGAL_2"/>
    <property type="match status" value="1"/>
</dbReference>
<protein>
    <recommendedName>
        <fullName evidence="8">Zn(2)-C6 fungal-type domain-containing protein</fullName>
    </recommendedName>
</protein>
<comment type="caution">
    <text evidence="9">The sequence shown here is derived from an EMBL/GenBank/DDBJ whole genome shotgun (WGS) entry which is preliminary data.</text>
</comment>
<accession>A0A8K0NR78</accession>
<dbReference type="InterPro" id="IPR001138">
    <property type="entry name" value="Zn2Cys6_DnaBD"/>
</dbReference>